<dbReference type="Proteomes" id="UP001275440">
    <property type="component" value="Unassembled WGS sequence"/>
</dbReference>
<dbReference type="EMBL" id="WBMO01000005">
    <property type="protein sequence ID" value="MDV2477624.1"/>
    <property type="molecule type" value="Genomic_DNA"/>
</dbReference>
<evidence type="ECO:0000313" key="1">
    <source>
        <dbReference type="EMBL" id="MDV2477624.1"/>
    </source>
</evidence>
<sequence>MTEPVSLFQHLTSSAEAGQLFLEPDAAQTCSEACSVFIDSLVELSSITEDLLCRDAFGHLPSAQALGQKFDNKAIGPGGFADVLQQHIDTVTRMKALFDAAGKAYVETDTETRARIAAAHLDK</sequence>
<organism evidence="1 2">
    <name type="scientific">Rhodococcus zopfii</name>
    <dbReference type="NCBI Taxonomy" id="43772"/>
    <lineage>
        <taxon>Bacteria</taxon>
        <taxon>Bacillati</taxon>
        <taxon>Actinomycetota</taxon>
        <taxon>Actinomycetes</taxon>
        <taxon>Mycobacteriales</taxon>
        <taxon>Nocardiaceae</taxon>
        <taxon>Rhodococcus</taxon>
    </lineage>
</organism>
<proteinExistence type="predicted"/>
<comment type="caution">
    <text evidence="1">The sequence shown here is derived from an EMBL/GenBank/DDBJ whole genome shotgun (WGS) entry which is preliminary data.</text>
</comment>
<accession>A0ABU3WUE9</accession>
<gene>
    <name evidence="1" type="ORF">F8M49_23600</name>
</gene>
<keyword evidence="2" id="KW-1185">Reference proteome</keyword>
<reference evidence="1 2" key="1">
    <citation type="submission" date="2019-10" db="EMBL/GenBank/DDBJ databases">
        <title>Draft Genome Assembly of Rhodococcus zopfii DSM44189.</title>
        <authorList>
            <person name="Sutton J.M."/>
            <person name="Akob D.M."/>
            <person name="Bushman T.J."/>
        </authorList>
    </citation>
    <scope>NUCLEOTIDE SEQUENCE [LARGE SCALE GENOMIC DNA]</scope>
    <source>
        <strain evidence="1 2">DSM 44189</strain>
    </source>
</reference>
<protein>
    <submittedName>
        <fullName evidence="1">Uncharacterized protein</fullName>
    </submittedName>
</protein>
<name>A0ABU3WUE9_9NOCA</name>
<evidence type="ECO:0000313" key="2">
    <source>
        <dbReference type="Proteomes" id="UP001275440"/>
    </source>
</evidence>